<organism evidence="3 4">
    <name type="scientific">Xanthoceras sorbifolium</name>
    <dbReference type="NCBI Taxonomy" id="99658"/>
    <lineage>
        <taxon>Eukaryota</taxon>
        <taxon>Viridiplantae</taxon>
        <taxon>Streptophyta</taxon>
        <taxon>Embryophyta</taxon>
        <taxon>Tracheophyta</taxon>
        <taxon>Spermatophyta</taxon>
        <taxon>Magnoliopsida</taxon>
        <taxon>eudicotyledons</taxon>
        <taxon>Gunneridae</taxon>
        <taxon>Pentapetalae</taxon>
        <taxon>rosids</taxon>
        <taxon>malvids</taxon>
        <taxon>Sapindales</taxon>
        <taxon>Sapindaceae</taxon>
        <taxon>Xanthoceroideae</taxon>
        <taxon>Xanthoceras</taxon>
    </lineage>
</organism>
<feature type="domain" description="Pectinesterase inhibitor" evidence="2">
    <location>
        <begin position="34"/>
        <end position="185"/>
    </location>
</feature>
<dbReference type="Pfam" id="PF04043">
    <property type="entry name" value="PMEI"/>
    <property type="match status" value="1"/>
</dbReference>
<evidence type="ECO:0000259" key="2">
    <source>
        <dbReference type="SMART" id="SM00856"/>
    </source>
</evidence>
<name>A0ABQ8HUS0_9ROSI</name>
<dbReference type="InterPro" id="IPR006501">
    <property type="entry name" value="Pectinesterase_inhib_dom"/>
</dbReference>
<accession>A0ABQ8HUS0</accession>
<dbReference type="PANTHER" id="PTHR31890">
    <property type="entry name" value="PLANT INVERTASE/PECTIN METHYLESTERASE INHIBITOR SUPERFAMILY PROTEIN"/>
    <property type="match status" value="1"/>
</dbReference>
<dbReference type="InterPro" id="IPR035513">
    <property type="entry name" value="Invertase/methylesterase_inhib"/>
</dbReference>
<proteinExistence type="predicted"/>
<dbReference type="SMART" id="SM00856">
    <property type="entry name" value="PMEI"/>
    <property type="match status" value="1"/>
</dbReference>
<sequence>MASLNDLMILTTLFLSLSLNSASPSVSPNPKKFPTNNLLETTCKKTGEFYTLCMEILESNPETSSAASNSLDLAEATLKFVAVETQIASKKLRVLLKRKITQHGLSKAFEICVDWYDRAAGQLNTSSKELKEDPASANYDAALALADSHESADCENALASAGVHVPEIEAMIKRLRCFCTIAHAVTVALPQEY</sequence>
<dbReference type="Proteomes" id="UP000827721">
    <property type="component" value="Unassembled WGS sequence"/>
</dbReference>
<evidence type="ECO:0000313" key="4">
    <source>
        <dbReference type="Proteomes" id="UP000827721"/>
    </source>
</evidence>
<reference evidence="3 4" key="1">
    <citation type="submission" date="2021-02" db="EMBL/GenBank/DDBJ databases">
        <title>Plant Genome Project.</title>
        <authorList>
            <person name="Zhang R.-G."/>
        </authorList>
    </citation>
    <scope>NUCLEOTIDE SEQUENCE [LARGE SCALE GENOMIC DNA]</scope>
    <source>
        <tissue evidence="3">Leaves</tissue>
    </source>
</reference>
<feature type="signal peptide" evidence="1">
    <location>
        <begin position="1"/>
        <end position="22"/>
    </location>
</feature>
<protein>
    <recommendedName>
        <fullName evidence="2">Pectinesterase inhibitor domain-containing protein</fullName>
    </recommendedName>
</protein>
<evidence type="ECO:0000256" key="1">
    <source>
        <dbReference type="SAM" id="SignalP"/>
    </source>
</evidence>
<comment type="caution">
    <text evidence="3">The sequence shown here is derived from an EMBL/GenBank/DDBJ whole genome shotgun (WGS) entry which is preliminary data.</text>
</comment>
<feature type="chain" id="PRO_5047402176" description="Pectinesterase inhibitor domain-containing protein" evidence="1">
    <location>
        <begin position="23"/>
        <end position="193"/>
    </location>
</feature>
<dbReference type="EMBL" id="JAFEMO010000007">
    <property type="protein sequence ID" value="KAH7568093.1"/>
    <property type="molecule type" value="Genomic_DNA"/>
</dbReference>
<dbReference type="Gene3D" id="1.20.140.40">
    <property type="entry name" value="Invertase/pectin methylesterase inhibitor family protein"/>
    <property type="match status" value="1"/>
</dbReference>
<keyword evidence="4" id="KW-1185">Reference proteome</keyword>
<dbReference type="SUPFAM" id="SSF101148">
    <property type="entry name" value="Plant invertase/pectin methylesterase inhibitor"/>
    <property type="match status" value="1"/>
</dbReference>
<dbReference type="PANTHER" id="PTHR31890:SF9">
    <property type="entry name" value="PLANT INVERTASE_PECTIN METHYLESTERASE INHIBITOR SUPERFAMILY PROTEIN"/>
    <property type="match status" value="1"/>
</dbReference>
<gene>
    <name evidence="3" type="ORF">JRO89_XS07G0234600</name>
</gene>
<keyword evidence="1" id="KW-0732">Signal</keyword>
<dbReference type="NCBIfam" id="TIGR01614">
    <property type="entry name" value="PME_inhib"/>
    <property type="match status" value="1"/>
</dbReference>
<evidence type="ECO:0000313" key="3">
    <source>
        <dbReference type="EMBL" id="KAH7568093.1"/>
    </source>
</evidence>